<reference evidence="1" key="1">
    <citation type="submission" date="2019-12" db="EMBL/GenBank/DDBJ databases">
        <title>Genome sequencing and annotation of Brassica cretica.</title>
        <authorList>
            <person name="Studholme D.J."/>
            <person name="Sarris P."/>
        </authorList>
    </citation>
    <scope>NUCLEOTIDE SEQUENCE</scope>
    <source>
        <strain evidence="1">PFS-109/04</strain>
        <tissue evidence="1">Leaf</tissue>
    </source>
</reference>
<comment type="caution">
    <text evidence="1">The sequence shown here is derived from an EMBL/GenBank/DDBJ whole genome shotgun (WGS) entry which is preliminary data.</text>
</comment>
<organism evidence="1 2">
    <name type="scientific">Brassica cretica</name>
    <name type="common">Mustard</name>
    <dbReference type="NCBI Taxonomy" id="69181"/>
    <lineage>
        <taxon>Eukaryota</taxon>
        <taxon>Viridiplantae</taxon>
        <taxon>Streptophyta</taxon>
        <taxon>Embryophyta</taxon>
        <taxon>Tracheophyta</taxon>
        <taxon>Spermatophyta</taxon>
        <taxon>Magnoliopsida</taxon>
        <taxon>eudicotyledons</taxon>
        <taxon>Gunneridae</taxon>
        <taxon>Pentapetalae</taxon>
        <taxon>rosids</taxon>
        <taxon>malvids</taxon>
        <taxon>Brassicales</taxon>
        <taxon>Brassicaceae</taxon>
        <taxon>Brassiceae</taxon>
        <taxon>Brassica</taxon>
    </lineage>
</organism>
<dbReference type="AlphaFoldDB" id="A0A8S9PG46"/>
<dbReference type="SUPFAM" id="SSF56112">
    <property type="entry name" value="Protein kinase-like (PK-like)"/>
    <property type="match status" value="1"/>
</dbReference>
<dbReference type="InterPro" id="IPR011009">
    <property type="entry name" value="Kinase-like_dom_sf"/>
</dbReference>
<evidence type="ECO:0000313" key="2">
    <source>
        <dbReference type="Proteomes" id="UP000712600"/>
    </source>
</evidence>
<protein>
    <submittedName>
        <fullName evidence="1">Uncharacterized protein</fullName>
    </submittedName>
</protein>
<evidence type="ECO:0000313" key="1">
    <source>
        <dbReference type="EMBL" id="KAF3513141.1"/>
    </source>
</evidence>
<proteinExistence type="predicted"/>
<sequence length="187" mass="21008">MANVFIFLSDMQAGRSSSTVQVRLICFWETRNVRRDGDLMGVVMILLNSQFLSNVLTLMDFKVTENGCGVEADDVQLKPLLWTLCVNVPLDAAKELAFLHGNPLKPLLWTLCVNVPLDAAKELAFLHGNPVKVIYRDIKAFKILLGSQGTVQREKQAMVLQVSWVQLAMKLLNWDACRFSKNNGIDK</sequence>
<accession>A0A8S9PG46</accession>
<name>A0A8S9PG46_BRACR</name>
<dbReference type="EMBL" id="QGKX02001521">
    <property type="protein sequence ID" value="KAF3513141.1"/>
    <property type="molecule type" value="Genomic_DNA"/>
</dbReference>
<dbReference type="Gene3D" id="1.10.510.10">
    <property type="entry name" value="Transferase(Phosphotransferase) domain 1"/>
    <property type="match status" value="1"/>
</dbReference>
<dbReference type="Proteomes" id="UP000712600">
    <property type="component" value="Unassembled WGS sequence"/>
</dbReference>
<gene>
    <name evidence="1" type="ORF">F2Q69_00007765</name>
</gene>